<reference evidence="3" key="1">
    <citation type="journal article" date="2007" name="Proc. Natl. Acad. Sci. U.S.A.">
        <title>Genome sequencing reveals complex secondary metabolome in the marine actinomycete Salinispora tropica.</title>
        <authorList>
            <person name="Udwary D.W."/>
            <person name="Zeigler L."/>
            <person name="Asolkar R.N."/>
            <person name="Singan V."/>
            <person name="Lapidus A."/>
            <person name="Fenical W."/>
            <person name="Jensen P.R."/>
            <person name="Moore B.S."/>
        </authorList>
    </citation>
    <scope>NUCLEOTIDE SEQUENCE [LARGE SCALE GENOMIC DNA]</scope>
    <source>
        <strain evidence="3">ATCC BAA-916 / DSM 44818 / CNB-440</strain>
    </source>
</reference>
<dbReference type="Proteomes" id="UP000000235">
    <property type="component" value="Chromosome"/>
</dbReference>
<keyword evidence="3" id="KW-1185">Reference proteome</keyword>
<dbReference type="AlphaFoldDB" id="A4XAZ3"/>
<feature type="region of interest" description="Disordered" evidence="1">
    <location>
        <begin position="1"/>
        <end position="81"/>
    </location>
</feature>
<protein>
    <submittedName>
        <fullName evidence="2">Uncharacterized protein</fullName>
    </submittedName>
</protein>
<name>A4XAZ3_SALTO</name>
<gene>
    <name evidence="2" type="ordered locus">Strop_3661</name>
</gene>
<feature type="compositionally biased region" description="Basic and acidic residues" evidence="1">
    <location>
        <begin position="52"/>
        <end position="70"/>
    </location>
</feature>
<feature type="compositionally biased region" description="Low complexity" evidence="1">
    <location>
        <begin position="17"/>
        <end position="28"/>
    </location>
</feature>
<dbReference type="HOGENOM" id="CLU_2261852_0_0_11"/>
<dbReference type="KEGG" id="stp:Strop_3661"/>
<evidence type="ECO:0000313" key="3">
    <source>
        <dbReference type="Proteomes" id="UP000000235"/>
    </source>
</evidence>
<dbReference type="EMBL" id="CP000667">
    <property type="protein sequence ID" value="ABP56092.1"/>
    <property type="molecule type" value="Genomic_DNA"/>
</dbReference>
<feature type="compositionally biased region" description="Polar residues" evidence="1">
    <location>
        <begin position="71"/>
        <end position="81"/>
    </location>
</feature>
<proteinExistence type="predicted"/>
<feature type="compositionally biased region" description="Polar residues" evidence="1">
    <location>
        <begin position="30"/>
        <end position="47"/>
    </location>
</feature>
<evidence type="ECO:0000256" key="1">
    <source>
        <dbReference type="SAM" id="MobiDB-lite"/>
    </source>
</evidence>
<evidence type="ECO:0000313" key="2">
    <source>
        <dbReference type="EMBL" id="ABP56092.1"/>
    </source>
</evidence>
<sequence length="103" mass="10678">MLTTADTGTGVGRCSDSGSAAGAANAGGTPPTSDATNTPTINGANQRTRPRAQAERREADTRNSRVEDQRSPASIKNSSQNCQFISANVAKHLPGQPKQQIAK</sequence>
<accession>A4XAZ3</accession>
<organism evidence="2 3">
    <name type="scientific">Salinispora tropica (strain ATCC BAA-916 / DSM 44818 / JCM 13857 / NBRC 105044 / CNB-440)</name>
    <dbReference type="NCBI Taxonomy" id="369723"/>
    <lineage>
        <taxon>Bacteria</taxon>
        <taxon>Bacillati</taxon>
        <taxon>Actinomycetota</taxon>
        <taxon>Actinomycetes</taxon>
        <taxon>Micromonosporales</taxon>
        <taxon>Micromonosporaceae</taxon>
        <taxon>Salinispora</taxon>
    </lineage>
</organism>